<feature type="transmembrane region" description="Helical" evidence="6">
    <location>
        <begin position="231"/>
        <end position="250"/>
    </location>
</feature>
<comment type="subcellular location">
    <subcellularLocation>
        <location evidence="1">Membrane</location>
        <topology evidence="1">Multi-pass membrane protein</topology>
    </subcellularLocation>
</comment>
<evidence type="ECO:0000256" key="3">
    <source>
        <dbReference type="ARBA" id="ARBA00022692"/>
    </source>
</evidence>
<sequence>MALVGSYVGLSKALVAVFPVFLLAGLRFGIAAVAMAGWLRRPADETPLDRADKGWLFLGSFLGNFGFSICMLLGVQATSALSAGVVMALIPAAVALLSALWLHERVSPRILLAIVCAGAGIALLAWARGGEGGGSLLGHLLLLGAVFCEAAYVVVGKRLGTKLGPRRISALINLWGLALMAPLALWQGWGFEWSSVRVQDAALLVFYALAASVVSVWLWMRGLQGYPANKAGVFAVLIPVASAGVGILFLGEHAGLIHLAALGLALLGIVLATRR</sequence>
<feature type="transmembrane region" description="Helical" evidence="6">
    <location>
        <begin position="55"/>
        <end position="75"/>
    </location>
</feature>
<feature type="transmembrane region" description="Helical" evidence="6">
    <location>
        <begin position="13"/>
        <end position="34"/>
    </location>
</feature>
<feature type="transmembrane region" description="Helical" evidence="6">
    <location>
        <begin position="256"/>
        <end position="273"/>
    </location>
</feature>
<evidence type="ECO:0000256" key="6">
    <source>
        <dbReference type="SAM" id="Phobius"/>
    </source>
</evidence>
<evidence type="ECO:0000256" key="1">
    <source>
        <dbReference type="ARBA" id="ARBA00004141"/>
    </source>
</evidence>
<feature type="transmembrane region" description="Helical" evidence="6">
    <location>
        <begin position="201"/>
        <end position="219"/>
    </location>
</feature>
<dbReference type="PANTHER" id="PTHR32322:SF2">
    <property type="entry name" value="EAMA DOMAIN-CONTAINING PROTEIN"/>
    <property type="match status" value="1"/>
</dbReference>
<feature type="domain" description="EamA" evidence="7">
    <location>
        <begin position="137"/>
        <end position="273"/>
    </location>
</feature>
<organism evidence="8 9">
    <name type="scientific">Inhella proteolytica</name>
    <dbReference type="NCBI Taxonomy" id="2795029"/>
    <lineage>
        <taxon>Bacteria</taxon>
        <taxon>Pseudomonadati</taxon>
        <taxon>Pseudomonadota</taxon>
        <taxon>Betaproteobacteria</taxon>
        <taxon>Burkholderiales</taxon>
        <taxon>Sphaerotilaceae</taxon>
        <taxon>Inhella</taxon>
    </lineage>
</organism>
<feature type="transmembrane region" description="Helical" evidence="6">
    <location>
        <begin position="81"/>
        <end position="103"/>
    </location>
</feature>
<dbReference type="Proteomes" id="UP000613266">
    <property type="component" value="Unassembled WGS sequence"/>
</dbReference>
<dbReference type="InterPro" id="IPR050638">
    <property type="entry name" value="AA-Vitamin_Transporters"/>
</dbReference>
<accession>A0A931NFC1</accession>
<keyword evidence="5 6" id="KW-0472">Membrane</keyword>
<dbReference type="InterPro" id="IPR000620">
    <property type="entry name" value="EamA_dom"/>
</dbReference>
<protein>
    <submittedName>
        <fullName evidence="8">DMT family transporter</fullName>
    </submittedName>
</protein>
<evidence type="ECO:0000259" key="7">
    <source>
        <dbReference type="Pfam" id="PF00892"/>
    </source>
</evidence>
<evidence type="ECO:0000313" key="9">
    <source>
        <dbReference type="Proteomes" id="UP000613266"/>
    </source>
</evidence>
<dbReference type="AlphaFoldDB" id="A0A931NFC1"/>
<evidence type="ECO:0000256" key="2">
    <source>
        <dbReference type="ARBA" id="ARBA00007362"/>
    </source>
</evidence>
<evidence type="ECO:0000313" key="8">
    <source>
        <dbReference type="EMBL" id="MBH9575478.1"/>
    </source>
</evidence>
<name>A0A931NFC1_9BURK</name>
<dbReference type="EMBL" id="JAEDAK010000001">
    <property type="protein sequence ID" value="MBH9575478.1"/>
    <property type="molecule type" value="Genomic_DNA"/>
</dbReference>
<feature type="domain" description="EamA" evidence="7">
    <location>
        <begin position="3"/>
        <end position="125"/>
    </location>
</feature>
<gene>
    <name evidence="8" type="ORF">I7X39_01045</name>
</gene>
<comment type="similarity">
    <text evidence="2">Belongs to the EamA transporter family.</text>
</comment>
<keyword evidence="4 6" id="KW-1133">Transmembrane helix</keyword>
<dbReference type="Pfam" id="PF00892">
    <property type="entry name" value="EamA"/>
    <property type="match status" value="2"/>
</dbReference>
<comment type="caution">
    <text evidence="8">The sequence shown here is derived from an EMBL/GenBank/DDBJ whole genome shotgun (WGS) entry which is preliminary data.</text>
</comment>
<reference evidence="8" key="1">
    <citation type="submission" date="2020-12" db="EMBL/GenBank/DDBJ databases">
        <title>The genome sequence of Inhella sp. 1Y17.</title>
        <authorList>
            <person name="Liu Y."/>
        </authorList>
    </citation>
    <scope>NUCLEOTIDE SEQUENCE</scope>
    <source>
        <strain evidence="8">1Y17</strain>
    </source>
</reference>
<proteinExistence type="inferred from homology"/>
<dbReference type="GO" id="GO:0016020">
    <property type="term" value="C:membrane"/>
    <property type="evidence" value="ECO:0007669"/>
    <property type="project" value="UniProtKB-SubCell"/>
</dbReference>
<feature type="transmembrane region" description="Helical" evidence="6">
    <location>
        <begin position="110"/>
        <end position="130"/>
    </location>
</feature>
<evidence type="ECO:0000256" key="5">
    <source>
        <dbReference type="ARBA" id="ARBA00023136"/>
    </source>
</evidence>
<keyword evidence="3 6" id="KW-0812">Transmembrane</keyword>
<feature type="transmembrane region" description="Helical" evidence="6">
    <location>
        <begin position="168"/>
        <end position="189"/>
    </location>
</feature>
<keyword evidence="9" id="KW-1185">Reference proteome</keyword>
<dbReference type="PANTHER" id="PTHR32322">
    <property type="entry name" value="INNER MEMBRANE TRANSPORTER"/>
    <property type="match status" value="1"/>
</dbReference>
<dbReference type="InterPro" id="IPR037185">
    <property type="entry name" value="EmrE-like"/>
</dbReference>
<dbReference type="SUPFAM" id="SSF103481">
    <property type="entry name" value="Multidrug resistance efflux transporter EmrE"/>
    <property type="match status" value="2"/>
</dbReference>
<feature type="transmembrane region" description="Helical" evidence="6">
    <location>
        <begin position="136"/>
        <end position="156"/>
    </location>
</feature>
<evidence type="ECO:0000256" key="4">
    <source>
        <dbReference type="ARBA" id="ARBA00022989"/>
    </source>
</evidence>